<evidence type="ECO:0008006" key="3">
    <source>
        <dbReference type="Google" id="ProtNLM"/>
    </source>
</evidence>
<protein>
    <recommendedName>
        <fullName evidence="3">Copper transporter</fullName>
    </recommendedName>
</protein>
<dbReference type="GO" id="GO:0055070">
    <property type="term" value="P:copper ion homeostasis"/>
    <property type="evidence" value="ECO:0007669"/>
    <property type="project" value="InterPro"/>
</dbReference>
<dbReference type="GO" id="GO:0016020">
    <property type="term" value="C:membrane"/>
    <property type="evidence" value="ECO:0007669"/>
    <property type="project" value="InterPro"/>
</dbReference>
<sequence>MIDFRYHLVSLISVFLALAVGVVLGAGPLQNSLGTALNDQVTALRENRNATQAKLEQTETAVNERDSYITQAASSLLPGTLASKSVAMVLLPDAKAEDADAITTQLKSAGATVTGRVSMTSTWVDVSRENYRSNLSGQVQGHLGSASSQDANGILGEALAKALTANDDSSRVLMDMLSVDKAGTPFVTVDSTPTGPAEMIVVVGPRPQASSGKGATVEASPGQDPKAWAKALAGTAGRAPTVVVGSADGDDNVVSIIRSEGAKVTTIDSVGQVAASVSTPLALALVSTRAGTIGHYGFDKGADAVMPPVTK</sequence>
<comment type="caution">
    <text evidence="1">The sequence shown here is derived from an EMBL/GenBank/DDBJ whole genome shotgun (WGS) entry which is preliminary data.</text>
</comment>
<gene>
    <name evidence="1" type="ORF">BKH29_04465</name>
</gene>
<organism evidence="1 2">
    <name type="scientific">Actinomyces oris</name>
    <dbReference type="NCBI Taxonomy" id="544580"/>
    <lineage>
        <taxon>Bacteria</taxon>
        <taxon>Bacillati</taxon>
        <taxon>Actinomycetota</taxon>
        <taxon>Actinomycetes</taxon>
        <taxon>Actinomycetales</taxon>
        <taxon>Actinomycetaceae</taxon>
        <taxon>Actinomyces</taxon>
    </lineage>
</organism>
<dbReference type="RefSeq" id="WP_009393672.1">
    <property type="nucleotide sequence ID" value="NZ_MSKJ01000008.1"/>
</dbReference>
<evidence type="ECO:0000313" key="1">
    <source>
        <dbReference type="EMBL" id="OLO45305.1"/>
    </source>
</evidence>
<accession>A0A1Q8VB34</accession>
<reference evidence="1 2" key="1">
    <citation type="submission" date="2016-12" db="EMBL/GenBank/DDBJ databases">
        <title>Genomic Comparison of strains in the 'Actinomyces naeslundii' Group.</title>
        <authorList>
            <person name="Mughal S.R."/>
            <person name="Do T."/>
            <person name="Gilbert S.C."/>
            <person name="Witherden E.A."/>
            <person name="Didelot X."/>
            <person name="Beighton D."/>
        </authorList>
    </citation>
    <scope>NUCLEOTIDE SEQUENCE [LARGE SCALE GENOMIC DNA]</scope>
    <source>
        <strain evidence="1 2">CCUG 33920</strain>
    </source>
</reference>
<dbReference type="Proteomes" id="UP000186857">
    <property type="component" value="Unassembled WGS sequence"/>
</dbReference>
<proteinExistence type="predicted"/>
<evidence type="ECO:0000313" key="2">
    <source>
        <dbReference type="Proteomes" id="UP000186857"/>
    </source>
</evidence>
<dbReference type="AlphaFoldDB" id="A0A1Q8VB34"/>
<dbReference type="Pfam" id="PF11382">
    <property type="entry name" value="MctB"/>
    <property type="match status" value="1"/>
</dbReference>
<name>A0A1Q8VB34_9ACTO</name>
<dbReference type="EMBL" id="MSKJ01000008">
    <property type="protein sequence ID" value="OLO45305.1"/>
    <property type="molecule type" value="Genomic_DNA"/>
</dbReference>
<dbReference type="OrthoDB" id="4350157at2"/>
<dbReference type="InterPro" id="IPR021522">
    <property type="entry name" value="MctB"/>
</dbReference>